<reference evidence="7" key="1">
    <citation type="journal article" date="2019" name="bioRxiv">
        <title>The Genome of the Zebra Mussel, Dreissena polymorpha: A Resource for Invasive Species Research.</title>
        <authorList>
            <person name="McCartney M.A."/>
            <person name="Auch B."/>
            <person name="Kono T."/>
            <person name="Mallez S."/>
            <person name="Zhang Y."/>
            <person name="Obille A."/>
            <person name="Becker A."/>
            <person name="Abrahante J.E."/>
            <person name="Garbe J."/>
            <person name="Badalamenti J.P."/>
            <person name="Herman A."/>
            <person name="Mangelson H."/>
            <person name="Liachko I."/>
            <person name="Sullivan S."/>
            <person name="Sone E.D."/>
            <person name="Koren S."/>
            <person name="Silverstein K.A.T."/>
            <person name="Beckman K.B."/>
            <person name="Gohl D.M."/>
        </authorList>
    </citation>
    <scope>NUCLEOTIDE SEQUENCE</scope>
    <source>
        <strain evidence="7">Duluth1</strain>
        <tissue evidence="7">Whole animal</tissue>
    </source>
</reference>
<dbReference type="SMART" id="SM00184">
    <property type="entry name" value="RING"/>
    <property type="match status" value="1"/>
</dbReference>
<evidence type="ECO:0000313" key="8">
    <source>
        <dbReference type="Proteomes" id="UP000828390"/>
    </source>
</evidence>
<dbReference type="PROSITE" id="PS50089">
    <property type="entry name" value="ZF_RING_2"/>
    <property type="match status" value="1"/>
</dbReference>
<dbReference type="Gene3D" id="1.10.1170.10">
    <property type="entry name" value="Inhibitor Of Apoptosis Protein (2mihbC-IAP-1), Chain A"/>
    <property type="match status" value="2"/>
</dbReference>
<dbReference type="AlphaFoldDB" id="A0A9D4EKJ0"/>
<evidence type="ECO:0000256" key="3">
    <source>
        <dbReference type="ARBA" id="ARBA00022771"/>
    </source>
</evidence>
<dbReference type="EMBL" id="JAIWYP010000008">
    <property type="protein sequence ID" value="KAH3779657.1"/>
    <property type="molecule type" value="Genomic_DNA"/>
</dbReference>
<dbReference type="SUPFAM" id="SSF57924">
    <property type="entry name" value="Inhibitor of apoptosis (IAP) repeat"/>
    <property type="match status" value="1"/>
</dbReference>
<dbReference type="Proteomes" id="UP000828390">
    <property type="component" value="Unassembled WGS sequence"/>
</dbReference>
<dbReference type="InterPro" id="IPR001370">
    <property type="entry name" value="BIR_rpt"/>
</dbReference>
<keyword evidence="3 5" id="KW-0863">Zinc-finger</keyword>
<dbReference type="Pfam" id="PF00653">
    <property type="entry name" value="BIR"/>
    <property type="match status" value="1"/>
</dbReference>
<proteinExistence type="inferred from homology"/>
<dbReference type="GO" id="GO:0005634">
    <property type="term" value="C:nucleus"/>
    <property type="evidence" value="ECO:0007669"/>
    <property type="project" value="TreeGrafter"/>
</dbReference>
<dbReference type="InterPro" id="IPR001841">
    <property type="entry name" value="Znf_RING"/>
</dbReference>
<keyword evidence="8" id="KW-1185">Reference proteome</keyword>
<gene>
    <name evidence="7" type="ORF">DPMN_157462</name>
</gene>
<dbReference type="GO" id="GO:0051726">
    <property type="term" value="P:regulation of cell cycle"/>
    <property type="evidence" value="ECO:0007669"/>
    <property type="project" value="TreeGrafter"/>
</dbReference>
<name>A0A9D4EKJ0_DREPO</name>
<evidence type="ECO:0000256" key="5">
    <source>
        <dbReference type="PROSITE-ProRule" id="PRU00175"/>
    </source>
</evidence>
<protein>
    <recommendedName>
        <fullName evidence="6">RING-type domain-containing protein</fullName>
    </recommendedName>
</protein>
<evidence type="ECO:0000259" key="6">
    <source>
        <dbReference type="PROSITE" id="PS50089"/>
    </source>
</evidence>
<dbReference type="GO" id="GO:0005737">
    <property type="term" value="C:cytoplasm"/>
    <property type="evidence" value="ECO:0007669"/>
    <property type="project" value="TreeGrafter"/>
</dbReference>
<dbReference type="InterPro" id="IPR011029">
    <property type="entry name" value="DEATH-like_dom_sf"/>
</dbReference>
<dbReference type="PROSITE" id="PS50143">
    <property type="entry name" value="BIR_REPEAT_2"/>
    <property type="match status" value="1"/>
</dbReference>
<feature type="domain" description="RING-type" evidence="6">
    <location>
        <begin position="229"/>
        <end position="264"/>
    </location>
</feature>
<dbReference type="FunFam" id="1.10.1170.10:FF:000002">
    <property type="entry name" value="Baculoviral IAP repeat containing 7"/>
    <property type="match status" value="1"/>
</dbReference>
<dbReference type="PANTHER" id="PTHR10044">
    <property type="entry name" value="INHIBITOR OF APOPTOSIS"/>
    <property type="match status" value="1"/>
</dbReference>
<dbReference type="Gene3D" id="1.10.533.10">
    <property type="entry name" value="Death Domain, Fas"/>
    <property type="match status" value="1"/>
</dbReference>
<evidence type="ECO:0000256" key="1">
    <source>
        <dbReference type="ARBA" id="ARBA00006672"/>
    </source>
</evidence>
<keyword evidence="2" id="KW-0479">Metal-binding</keyword>
<accession>A0A9D4EKJ0</accession>
<dbReference type="Pfam" id="PF13920">
    <property type="entry name" value="zf-C3HC4_3"/>
    <property type="match status" value="1"/>
</dbReference>
<dbReference type="GO" id="GO:0008270">
    <property type="term" value="F:zinc ion binding"/>
    <property type="evidence" value="ECO:0007669"/>
    <property type="project" value="UniProtKB-KW"/>
</dbReference>
<dbReference type="SMART" id="SM00238">
    <property type="entry name" value="BIR"/>
    <property type="match status" value="1"/>
</dbReference>
<reference evidence="7" key="2">
    <citation type="submission" date="2020-11" db="EMBL/GenBank/DDBJ databases">
        <authorList>
            <person name="McCartney M.A."/>
            <person name="Auch B."/>
            <person name="Kono T."/>
            <person name="Mallez S."/>
            <person name="Becker A."/>
            <person name="Gohl D.M."/>
            <person name="Silverstein K.A.T."/>
            <person name="Koren S."/>
            <person name="Bechman K.B."/>
            <person name="Herman A."/>
            <person name="Abrahante J.E."/>
            <person name="Garbe J."/>
        </authorList>
    </citation>
    <scope>NUCLEOTIDE SEQUENCE</scope>
    <source>
        <strain evidence="7">Duluth1</strain>
        <tissue evidence="7">Whole animal</tissue>
    </source>
</reference>
<evidence type="ECO:0000256" key="2">
    <source>
        <dbReference type="ARBA" id="ARBA00022723"/>
    </source>
</evidence>
<evidence type="ECO:0000256" key="4">
    <source>
        <dbReference type="ARBA" id="ARBA00022833"/>
    </source>
</evidence>
<dbReference type="PANTHER" id="PTHR10044:SF139">
    <property type="entry name" value="DEATH-ASSOCIATED INHIBITOR OF APOPTOSIS 2"/>
    <property type="match status" value="1"/>
</dbReference>
<organism evidence="7 8">
    <name type="scientific">Dreissena polymorpha</name>
    <name type="common">Zebra mussel</name>
    <name type="synonym">Mytilus polymorpha</name>
    <dbReference type="NCBI Taxonomy" id="45954"/>
    <lineage>
        <taxon>Eukaryota</taxon>
        <taxon>Metazoa</taxon>
        <taxon>Spiralia</taxon>
        <taxon>Lophotrochozoa</taxon>
        <taxon>Mollusca</taxon>
        <taxon>Bivalvia</taxon>
        <taxon>Autobranchia</taxon>
        <taxon>Heteroconchia</taxon>
        <taxon>Euheterodonta</taxon>
        <taxon>Imparidentia</taxon>
        <taxon>Neoheterodontei</taxon>
        <taxon>Myida</taxon>
        <taxon>Dreissenoidea</taxon>
        <taxon>Dreissenidae</taxon>
        <taxon>Dreissena</taxon>
    </lineage>
</organism>
<evidence type="ECO:0000313" key="7">
    <source>
        <dbReference type="EMBL" id="KAH3779657.1"/>
    </source>
</evidence>
<comment type="caution">
    <text evidence="7">The sequence shown here is derived from an EMBL/GenBank/DDBJ whole genome shotgun (WGS) entry which is preliminary data.</text>
</comment>
<keyword evidence="4" id="KW-0862">Zinc</keyword>
<dbReference type="InterPro" id="IPR050784">
    <property type="entry name" value="IAP"/>
</dbReference>
<comment type="similarity">
    <text evidence="1">Belongs to the IAP family.</text>
</comment>
<sequence length="276" mass="31310">MSRKSNDNSADMKEFLANIVCPSDDSTTRASRVPIQSTMICKKIKMDGKEYTVEEICRVLRKNIGVILDTRARNRNQNMLYKRISSLKSWKGRTHKTISNTDIAMAGFFFDRSSDCLRCFHCLVKLPSRGTRTDIWEEHSEIFPFCVHVRQCKGDTFIESVITESNEHELCNAIQYLEEENNSSNEHCATTLMKHDNGASFGIDTDIKSPSDLKIMVEENMQMSNNILCKVCLDEQCSIIIIPCSHFAVCGQCITSLEKCPLCRSNIKGTIRAQLA</sequence>